<keyword evidence="2" id="KW-1185">Reference proteome</keyword>
<proteinExistence type="predicted"/>
<reference evidence="1 2" key="1">
    <citation type="journal article" date="2020" name="Sci. Rep.">
        <title>A novel vibriophage exhibits inhibitory activity against host protein synthesis machinery.</title>
        <authorList>
            <person name="Thammatinna K."/>
            <person name="Egan M.E."/>
            <person name="Htoo H.H."/>
            <person name="Khanna K."/>
            <person name="Sugie J."/>
            <person name="Nideffer J.F."/>
            <person name="Villa E."/>
            <person name="Tassanakajon A."/>
            <person name="Pogliano J."/>
            <person name="Nonejuie P."/>
            <person name="Chaikeeratisak V."/>
        </authorList>
    </citation>
    <scope>NUCLEOTIDE SEQUENCE [LARGE SCALE GENOMIC DNA]</scope>
</reference>
<name>A0A6B7SF15_9CAUD</name>
<organism evidence="1 2">
    <name type="scientific">Vibrio phage Seahorse</name>
    <dbReference type="NCBI Taxonomy" id="2662136"/>
    <lineage>
        <taxon>Viruses</taxon>
        <taxon>Duplodnaviria</taxon>
        <taxon>Heunggongvirae</taxon>
        <taxon>Uroviricota</taxon>
        <taxon>Caudoviricetes</taxon>
        <taxon>Seahorsevirus</taxon>
        <taxon>Seahorsevirus seahorse</taxon>
    </lineage>
</organism>
<evidence type="ECO:0000313" key="1">
    <source>
        <dbReference type="EMBL" id="QGF21017.1"/>
    </source>
</evidence>
<accession>A0A6B7SF15</accession>
<dbReference type="EMBL" id="MN512538">
    <property type="protein sequence ID" value="QGF21017.1"/>
    <property type="molecule type" value="Genomic_DNA"/>
</dbReference>
<evidence type="ECO:0000313" key="2">
    <source>
        <dbReference type="Proteomes" id="UP000500903"/>
    </source>
</evidence>
<dbReference type="GeneID" id="77925251"/>
<dbReference type="Proteomes" id="UP000500903">
    <property type="component" value="Segment"/>
</dbReference>
<sequence>MITAKEARSISGPSISEQVEELLQELEKSIKASAERKNREVTIKREPFARWALSESNRCEVGRQVFEALTDLGYETDTYYYEGQFVDYGLIIRW</sequence>
<dbReference type="RefSeq" id="YP_010649691.1">
    <property type="nucleotide sequence ID" value="NC_070772.1"/>
</dbReference>
<dbReference type="KEGG" id="vg:77925251"/>
<protein>
    <submittedName>
        <fullName evidence="1">Uncharacterized protein</fullName>
    </submittedName>
</protein>